<evidence type="ECO:0000313" key="3">
    <source>
        <dbReference type="EMBL" id="RKR84426.1"/>
    </source>
</evidence>
<dbReference type="OrthoDB" id="597977at2"/>
<feature type="domain" description="Helix-turn-helix" evidence="2">
    <location>
        <begin position="43"/>
        <end position="85"/>
    </location>
</feature>
<dbReference type="Proteomes" id="UP000268007">
    <property type="component" value="Unassembled WGS sequence"/>
</dbReference>
<keyword evidence="1" id="KW-0812">Transmembrane</keyword>
<accession>A0A495J5Z8</accession>
<organism evidence="3 4">
    <name type="scientific">Mucilaginibacter gracilis</name>
    <dbReference type="NCBI Taxonomy" id="423350"/>
    <lineage>
        <taxon>Bacteria</taxon>
        <taxon>Pseudomonadati</taxon>
        <taxon>Bacteroidota</taxon>
        <taxon>Sphingobacteriia</taxon>
        <taxon>Sphingobacteriales</taxon>
        <taxon>Sphingobacteriaceae</taxon>
        <taxon>Mucilaginibacter</taxon>
    </lineage>
</organism>
<gene>
    <name evidence="3" type="ORF">BDD43_4661</name>
</gene>
<evidence type="ECO:0000256" key="1">
    <source>
        <dbReference type="SAM" id="Phobius"/>
    </source>
</evidence>
<dbReference type="EMBL" id="RBKU01000001">
    <property type="protein sequence ID" value="RKR84426.1"/>
    <property type="molecule type" value="Genomic_DNA"/>
</dbReference>
<evidence type="ECO:0000313" key="4">
    <source>
        <dbReference type="Proteomes" id="UP000268007"/>
    </source>
</evidence>
<sequence length="127" mass="14413">MQPTEKFTFEQLPVAISELLERVRRIEAVLCGEKVALDIQDEMLDIKEASAFLKLAVATIYSKVCRGEIPATKPGRQLYFNKALFEVQFRCKNNQNGIKKPNILANINLLNLLIFSVLIGKSLWKFG</sequence>
<dbReference type="InterPro" id="IPR041657">
    <property type="entry name" value="HTH_17"/>
</dbReference>
<proteinExistence type="predicted"/>
<reference evidence="3 4" key="1">
    <citation type="submission" date="2018-10" db="EMBL/GenBank/DDBJ databases">
        <title>Genomic Encyclopedia of Archaeal and Bacterial Type Strains, Phase II (KMG-II): from individual species to whole genera.</title>
        <authorList>
            <person name="Goeker M."/>
        </authorList>
    </citation>
    <scope>NUCLEOTIDE SEQUENCE [LARGE SCALE GENOMIC DNA]</scope>
    <source>
        <strain evidence="3 4">DSM 18602</strain>
    </source>
</reference>
<dbReference type="AlphaFoldDB" id="A0A495J5Z8"/>
<name>A0A495J5Z8_9SPHI</name>
<evidence type="ECO:0000259" key="2">
    <source>
        <dbReference type="Pfam" id="PF12728"/>
    </source>
</evidence>
<keyword evidence="1" id="KW-0472">Membrane</keyword>
<dbReference type="RefSeq" id="WP_121200048.1">
    <property type="nucleotide sequence ID" value="NZ_RBKU01000001.1"/>
</dbReference>
<keyword evidence="1" id="KW-1133">Transmembrane helix</keyword>
<comment type="caution">
    <text evidence="3">The sequence shown here is derived from an EMBL/GenBank/DDBJ whole genome shotgun (WGS) entry which is preliminary data.</text>
</comment>
<feature type="transmembrane region" description="Helical" evidence="1">
    <location>
        <begin position="103"/>
        <end position="124"/>
    </location>
</feature>
<keyword evidence="4" id="KW-1185">Reference proteome</keyword>
<dbReference type="Pfam" id="PF12728">
    <property type="entry name" value="HTH_17"/>
    <property type="match status" value="1"/>
</dbReference>
<protein>
    <submittedName>
        <fullName evidence="3">Excisionase family DNA binding protein</fullName>
    </submittedName>
</protein>